<dbReference type="OrthoDB" id="3570708at2"/>
<dbReference type="EMBL" id="VIVR01000001">
    <property type="protein sequence ID" value="TWE17259.1"/>
    <property type="molecule type" value="Genomic_DNA"/>
</dbReference>
<evidence type="ECO:0000313" key="6">
    <source>
        <dbReference type="EMBL" id="TWE17259.1"/>
    </source>
</evidence>
<dbReference type="InterPro" id="IPR009057">
    <property type="entry name" value="Homeodomain-like_sf"/>
</dbReference>
<feature type="domain" description="HTH tetR-type" evidence="5">
    <location>
        <begin position="20"/>
        <end position="78"/>
    </location>
</feature>
<dbReference type="PANTHER" id="PTHR30055:SF234">
    <property type="entry name" value="HTH-TYPE TRANSCRIPTIONAL REGULATOR BETI"/>
    <property type="match status" value="1"/>
</dbReference>
<feature type="DNA-binding region" description="H-T-H motif" evidence="4">
    <location>
        <begin position="41"/>
        <end position="60"/>
    </location>
</feature>
<keyword evidence="7" id="KW-1185">Reference proteome</keyword>
<dbReference type="InterPro" id="IPR001647">
    <property type="entry name" value="HTH_TetR"/>
</dbReference>
<evidence type="ECO:0000256" key="1">
    <source>
        <dbReference type="ARBA" id="ARBA00023015"/>
    </source>
</evidence>
<dbReference type="InterPro" id="IPR050109">
    <property type="entry name" value="HTH-type_TetR-like_transc_reg"/>
</dbReference>
<dbReference type="InterPro" id="IPR036271">
    <property type="entry name" value="Tet_transcr_reg_TetR-rel_C_sf"/>
</dbReference>
<dbReference type="SUPFAM" id="SSF48498">
    <property type="entry name" value="Tetracyclin repressor-like, C-terminal domain"/>
    <property type="match status" value="1"/>
</dbReference>
<dbReference type="SUPFAM" id="SSF46689">
    <property type="entry name" value="Homeodomain-like"/>
    <property type="match status" value="1"/>
</dbReference>
<evidence type="ECO:0000256" key="4">
    <source>
        <dbReference type="PROSITE-ProRule" id="PRU00335"/>
    </source>
</evidence>
<organism evidence="6 7">
    <name type="scientific">Kitasatospora atroaurantiaca</name>
    <dbReference type="NCBI Taxonomy" id="285545"/>
    <lineage>
        <taxon>Bacteria</taxon>
        <taxon>Bacillati</taxon>
        <taxon>Actinomycetota</taxon>
        <taxon>Actinomycetes</taxon>
        <taxon>Kitasatosporales</taxon>
        <taxon>Streptomycetaceae</taxon>
        <taxon>Kitasatospora</taxon>
    </lineage>
</organism>
<protein>
    <submittedName>
        <fullName evidence="6">TetR family transcriptional regulator</fullName>
    </submittedName>
</protein>
<name>A0A561ENX0_9ACTN</name>
<dbReference type="PROSITE" id="PS50977">
    <property type="entry name" value="HTH_TETR_2"/>
    <property type="match status" value="1"/>
</dbReference>
<sequence>MEQRGQAAARGRRALRADSERTVRTILAAAERVLRKDPAATIEQIAAEAGVARTTVHRRFATREALIEALGAWATRQFADAIDSSRPEQLPPLVALYQVTVNVLEVKISWGYGMGRPAGVDPESDRIRAEILARCDQLFRRAQQAGLLRPDVDLDWLRRVYYVLIGEAVEGDGAGRSPAELASLVMDTLLRGAGANPSPL</sequence>
<keyword evidence="3" id="KW-0804">Transcription</keyword>
<keyword evidence="1" id="KW-0805">Transcription regulation</keyword>
<dbReference type="AlphaFoldDB" id="A0A561ENX0"/>
<proteinExistence type="predicted"/>
<accession>A0A561ENX0</accession>
<gene>
    <name evidence="6" type="ORF">FB465_2267</name>
</gene>
<dbReference type="PANTHER" id="PTHR30055">
    <property type="entry name" value="HTH-TYPE TRANSCRIPTIONAL REGULATOR RUTR"/>
    <property type="match status" value="1"/>
</dbReference>
<dbReference type="GO" id="GO:0003700">
    <property type="term" value="F:DNA-binding transcription factor activity"/>
    <property type="evidence" value="ECO:0007669"/>
    <property type="project" value="TreeGrafter"/>
</dbReference>
<comment type="caution">
    <text evidence="6">The sequence shown here is derived from an EMBL/GenBank/DDBJ whole genome shotgun (WGS) entry which is preliminary data.</text>
</comment>
<evidence type="ECO:0000313" key="7">
    <source>
        <dbReference type="Proteomes" id="UP000318416"/>
    </source>
</evidence>
<reference evidence="6 7" key="1">
    <citation type="submission" date="2019-06" db="EMBL/GenBank/DDBJ databases">
        <title>Sequencing the genomes of 1000 actinobacteria strains.</title>
        <authorList>
            <person name="Klenk H.-P."/>
        </authorList>
    </citation>
    <scope>NUCLEOTIDE SEQUENCE [LARGE SCALE GENOMIC DNA]</scope>
    <source>
        <strain evidence="6 7">DSM 41649</strain>
    </source>
</reference>
<evidence type="ECO:0000256" key="2">
    <source>
        <dbReference type="ARBA" id="ARBA00023125"/>
    </source>
</evidence>
<keyword evidence="2 4" id="KW-0238">DNA-binding</keyword>
<dbReference type="RefSeq" id="WP_145789925.1">
    <property type="nucleotide sequence ID" value="NZ_BAAABR010000030.1"/>
</dbReference>
<evidence type="ECO:0000259" key="5">
    <source>
        <dbReference type="PROSITE" id="PS50977"/>
    </source>
</evidence>
<evidence type="ECO:0000256" key="3">
    <source>
        <dbReference type="ARBA" id="ARBA00023163"/>
    </source>
</evidence>
<dbReference type="Pfam" id="PF00440">
    <property type="entry name" value="TetR_N"/>
    <property type="match status" value="1"/>
</dbReference>
<dbReference type="GO" id="GO:0000976">
    <property type="term" value="F:transcription cis-regulatory region binding"/>
    <property type="evidence" value="ECO:0007669"/>
    <property type="project" value="TreeGrafter"/>
</dbReference>
<dbReference type="Gene3D" id="1.10.357.10">
    <property type="entry name" value="Tetracycline Repressor, domain 2"/>
    <property type="match status" value="1"/>
</dbReference>
<dbReference type="Proteomes" id="UP000318416">
    <property type="component" value="Unassembled WGS sequence"/>
</dbReference>